<accession>A0A2P0ZGW7</accession>
<dbReference type="Pfam" id="PF22541">
    <property type="entry name" value="DUF7005"/>
    <property type="match status" value="1"/>
</dbReference>
<organism evidence="1">
    <name type="scientific">Scytonema sp. PCC 10023</name>
    <dbReference type="NCBI Taxonomy" id="1680591"/>
    <lineage>
        <taxon>Bacteria</taxon>
        <taxon>Bacillati</taxon>
        <taxon>Cyanobacteriota</taxon>
        <taxon>Cyanophyceae</taxon>
        <taxon>Nostocales</taxon>
        <taxon>Scytonemataceae</taxon>
        <taxon>Scytonema</taxon>
    </lineage>
</organism>
<dbReference type="RefSeq" id="WP_414581504.1">
    <property type="nucleotide sequence ID" value="NZ_CAWUDP010000004.1"/>
</dbReference>
<name>A0A2P0ZGW7_9CYAN</name>
<protein>
    <submittedName>
        <fullName evidence="1">Uncharacterized protein</fullName>
    </submittedName>
</protein>
<proteinExistence type="predicted"/>
<reference evidence="1" key="1">
    <citation type="journal article" date="2018" name="Science">
        <title>Natural noncanonical protein splicing yields products with diverse ?-amino acid residues.</title>
        <authorList>
            <person name="Morinaka B.I."/>
            <person name="Lakis E."/>
            <person name="Verest M."/>
            <person name="Helf M.J."/>
            <person name="Scalvenzi T."/>
            <person name="Vagstad A.L."/>
            <person name="Sims J."/>
            <person name="Sunagawa S."/>
            <person name="Gugger M."/>
            <person name="Piel J."/>
        </authorList>
    </citation>
    <scope>NUCLEOTIDE SEQUENCE</scope>
    <source>
        <strain evidence="1">PCC 10023</strain>
    </source>
</reference>
<sequence>MLAQESFRADVLASFAASAKEVEELLAYNQNVFHRNTFTHPVKFPLAPEAHVVAWEEYAVAAIDGAFEALKQRLVQFRFPILEGISQTEGYRAATRKGVPVDGIPEATGLVLKQPEKFQLIIHQSLAGAIPVLVAPNREDFVSLIQALTMRNEPLPVPASMGACIVTGYNNWDRIRSYRQQWEAQNPGNCSESSWAAEFKRIIPQKELYQDRFIILSDGPYSNVSAKDVGLEEPEWRRLSLIIRLEHECTHYFTRRLFNSMRNNMLDELIADYRGIVAATGHYRADWFLRFVGLESFPNYRKGGRLENYLGQPPLSDGAFKILQALVKAAAENLQRFDAEYADKLKTVNGQTFMLMALTYLTLEELASLEANSRIQKTINQVQTAMFFETNPLPPTPLIKEA</sequence>
<dbReference type="AlphaFoldDB" id="A0A2P0ZGW7"/>
<dbReference type="InterPro" id="IPR054274">
    <property type="entry name" value="DUF7005"/>
</dbReference>
<dbReference type="EMBL" id="MG373783">
    <property type="protein sequence ID" value="AVH79712.1"/>
    <property type="molecule type" value="Genomic_DNA"/>
</dbReference>
<evidence type="ECO:0000313" key="1">
    <source>
        <dbReference type="EMBL" id="AVH79712.1"/>
    </source>
</evidence>